<evidence type="ECO:0000256" key="5">
    <source>
        <dbReference type="ARBA" id="ARBA00022917"/>
    </source>
</evidence>
<keyword evidence="11" id="KW-1185">Reference proteome</keyword>
<evidence type="ECO:0000256" key="7">
    <source>
        <dbReference type="ARBA" id="ARBA00033323"/>
    </source>
</evidence>
<accession>A0ABP0FCN4</accession>
<gene>
    <name evidence="10" type="ORF">CVLEPA_LOCUS5509</name>
</gene>
<proteinExistence type="inferred from homology"/>
<dbReference type="PANTHER" id="PTHR11766">
    <property type="entry name" value="TYROSYL-TRNA SYNTHETASE"/>
    <property type="match status" value="1"/>
</dbReference>
<dbReference type="CDD" id="cd00805">
    <property type="entry name" value="TyrRS_core"/>
    <property type="match status" value="1"/>
</dbReference>
<reference evidence="10 11" key="1">
    <citation type="submission" date="2024-02" db="EMBL/GenBank/DDBJ databases">
        <authorList>
            <person name="Daric V."/>
            <person name="Darras S."/>
        </authorList>
    </citation>
    <scope>NUCLEOTIDE SEQUENCE [LARGE SCALE GENOMIC DNA]</scope>
</reference>
<dbReference type="Pfam" id="PF00579">
    <property type="entry name" value="tRNA-synt_1b"/>
    <property type="match status" value="1"/>
</dbReference>
<name>A0ABP0FCN4_CLALP</name>
<evidence type="ECO:0000256" key="6">
    <source>
        <dbReference type="ARBA" id="ARBA00023146"/>
    </source>
</evidence>
<keyword evidence="4 9" id="KW-0067">ATP-binding</keyword>
<keyword evidence="6 9" id="KW-0030">Aminoacyl-tRNA synthetase</keyword>
<comment type="similarity">
    <text evidence="9">Belongs to the class-I aminoacyl-tRNA synthetase family.</text>
</comment>
<dbReference type="Gene3D" id="1.10.240.10">
    <property type="entry name" value="Tyrosyl-Transfer RNA Synthetase"/>
    <property type="match status" value="1"/>
</dbReference>
<dbReference type="SUPFAM" id="SSF55174">
    <property type="entry name" value="Alpha-L RNA-binding motif"/>
    <property type="match status" value="1"/>
</dbReference>
<evidence type="ECO:0000256" key="1">
    <source>
        <dbReference type="ARBA" id="ARBA00013160"/>
    </source>
</evidence>
<keyword evidence="5 9" id="KW-0648">Protein biosynthesis</keyword>
<dbReference type="EMBL" id="CAWYQH010000024">
    <property type="protein sequence ID" value="CAK8675997.1"/>
    <property type="molecule type" value="Genomic_DNA"/>
</dbReference>
<dbReference type="InterPro" id="IPR002305">
    <property type="entry name" value="aa-tRNA-synth_Ic"/>
</dbReference>
<keyword evidence="2 9" id="KW-0436">Ligase</keyword>
<evidence type="ECO:0000313" key="11">
    <source>
        <dbReference type="Proteomes" id="UP001642483"/>
    </source>
</evidence>
<dbReference type="Gene3D" id="3.10.290.10">
    <property type="entry name" value="RNA-binding S4 domain"/>
    <property type="match status" value="1"/>
</dbReference>
<protein>
    <recommendedName>
        <fullName evidence="1 9">Tyrosine--tRNA ligase</fullName>
        <ecNumber evidence="1 9">6.1.1.1</ecNumber>
    </recommendedName>
    <alternativeName>
        <fullName evidence="7 9">Tyrosyl-tRNA synthetase</fullName>
    </alternativeName>
</protein>
<organism evidence="10 11">
    <name type="scientific">Clavelina lepadiformis</name>
    <name type="common">Light-bulb sea squirt</name>
    <name type="synonym">Ascidia lepadiformis</name>
    <dbReference type="NCBI Taxonomy" id="159417"/>
    <lineage>
        <taxon>Eukaryota</taxon>
        <taxon>Metazoa</taxon>
        <taxon>Chordata</taxon>
        <taxon>Tunicata</taxon>
        <taxon>Ascidiacea</taxon>
        <taxon>Aplousobranchia</taxon>
        <taxon>Clavelinidae</taxon>
        <taxon>Clavelina</taxon>
    </lineage>
</organism>
<dbReference type="InterPro" id="IPR014729">
    <property type="entry name" value="Rossmann-like_a/b/a_fold"/>
</dbReference>
<evidence type="ECO:0000256" key="2">
    <source>
        <dbReference type="ARBA" id="ARBA00022598"/>
    </source>
</evidence>
<keyword evidence="3 9" id="KW-0547">Nucleotide-binding</keyword>
<dbReference type="InterPro" id="IPR024088">
    <property type="entry name" value="Tyr-tRNA-ligase_bac-type"/>
</dbReference>
<evidence type="ECO:0000313" key="10">
    <source>
        <dbReference type="EMBL" id="CAK8675997.1"/>
    </source>
</evidence>
<dbReference type="InterPro" id="IPR036986">
    <property type="entry name" value="S4_RNA-bd_sf"/>
</dbReference>
<dbReference type="Proteomes" id="UP001642483">
    <property type="component" value="Unassembled WGS sequence"/>
</dbReference>
<evidence type="ECO:0000256" key="9">
    <source>
        <dbReference type="RuleBase" id="RU361234"/>
    </source>
</evidence>
<sequence>MVYHCCHSWLHLLRNTSQVAVRHLSTNNSTFSKENVLPKNILHLHERGMFQDIYPPASVNLPNLLKKKQCFYCGFDPTASSLHVGNLLSLMALLQCQRAGHNVIAVIGTATARAGDPSAHTKDRSILSKKDLFANAHSISESLERIVKNHEKHLYDNRLKKILPGFKILFNHTWYEKENVIDFMGTVGRDFRIGPMLEKRYIKDRINSLEGLVLAEFVYQIFQAYDWKYLRENYNCCFQIGGSDQLGNINAGYELIKKRYKEELYGLLTPLVTTLRGEKLGKSAGNTVWLNPDKTSPFEFYQYFYRQPDKVVEQFLKYFTFIDLNQIEDIIEEHKKKPQLRKAQRILARNVCKIVHGEIGLISAERCSRVLYEGRIDDLEQLSDDEIAATFLGMNIIHGVLEPDTTVYDLVANIVEAIPQGTKGENIILGGGVRINGRIVDFPHQILLSDIHVLKNDLTLVTVGKVHHYVVRWKLPRIEHDEDDDDDKLPSV</sequence>
<dbReference type="EC" id="6.1.1.1" evidence="1 9"/>
<dbReference type="NCBIfam" id="TIGR00234">
    <property type="entry name" value="tyrS"/>
    <property type="match status" value="1"/>
</dbReference>
<dbReference type="PANTHER" id="PTHR11766:SF0">
    <property type="entry name" value="TYROSINE--TRNA LIGASE, MITOCHONDRIAL"/>
    <property type="match status" value="1"/>
</dbReference>
<evidence type="ECO:0000256" key="4">
    <source>
        <dbReference type="ARBA" id="ARBA00022840"/>
    </source>
</evidence>
<dbReference type="InterPro" id="IPR002307">
    <property type="entry name" value="Tyr-tRNA-ligase"/>
</dbReference>
<dbReference type="Gene3D" id="3.40.50.620">
    <property type="entry name" value="HUPs"/>
    <property type="match status" value="1"/>
</dbReference>
<evidence type="ECO:0000256" key="3">
    <source>
        <dbReference type="ARBA" id="ARBA00022741"/>
    </source>
</evidence>
<comment type="caution">
    <text evidence="10">The sequence shown here is derived from an EMBL/GenBank/DDBJ whole genome shotgun (WGS) entry which is preliminary data.</text>
</comment>
<comment type="catalytic activity">
    <reaction evidence="8 9">
        <text>tRNA(Tyr) + L-tyrosine + ATP = L-tyrosyl-tRNA(Tyr) + AMP + diphosphate + H(+)</text>
        <dbReference type="Rhea" id="RHEA:10220"/>
        <dbReference type="Rhea" id="RHEA-COMP:9706"/>
        <dbReference type="Rhea" id="RHEA-COMP:9707"/>
        <dbReference type="ChEBI" id="CHEBI:15378"/>
        <dbReference type="ChEBI" id="CHEBI:30616"/>
        <dbReference type="ChEBI" id="CHEBI:33019"/>
        <dbReference type="ChEBI" id="CHEBI:58315"/>
        <dbReference type="ChEBI" id="CHEBI:78442"/>
        <dbReference type="ChEBI" id="CHEBI:78536"/>
        <dbReference type="ChEBI" id="CHEBI:456215"/>
        <dbReference type="EC" id="6.1.1.1"/>
    </reaction>
</comment>
<dbReference type="SUPFAM" id="SSF52374">
    <property type="entry name" value="Nucleotidylyl transferase"/>
    <property type="match status" value="1"/>
</dbReference>
<evidence type="ECO:0000256" key="8">
    <source>
        <dbReference type="ARBA" id="ARBA00048248"/>
    </source>
</evidence>
<dbReference type="PRINTS" id="PR01040">
    <property type="entry name" value="TRNASYNTHTYR"/>
</dbReference>